<dbReference type="Gene3D" id="2.30.30.40">
    <property type="entry name" value="SH3 Domains"/>
    <property type="match status" value="1"/>
</dbReference>
<dbReference type="AlphaFoldDB" id="A0A1H9IDP3"/>
<gene>
    <name evidence="2" type="ORF">SAMN04487977_10988</name>
</gene>
<name>A0A1H9IDP3_9SPIR</name>
<reference evidence="2 3" key="1">
    <citation type="submission" date="2016-10" db="EMBL/GenBank/DDBJ databases">
        <authorList>
            <person name="de Groot N.N."/>
        </authorList>
    </citation>
    <scope>NUCLEOTIDE SEQUENCE [LARGE SCALE GENOMIC DNA]</scope>
    <source>
        <strain evidence="2 3">B25</strain>
    </source>
</reference>
<dbReference type="OrthoDB" id="359446at2"/>
<organism evidence="2 3">
    <name type="scientific">Treponema bryantii</name>
    <dbReference type="NCBI Taxonomy" id="163"/>
    <lineage>
        <taxon>Bacteria</taxon>
        <taxon>Pseudomonadati</taxon>
        <taxon>Spirochaetota</taxon>
        <taxon>Spirochaetia</taxon>
        <taxon>Spirochaetales</taxon>
        <taxon>Treponemataceae</taxon>
        <taxon>Treponema</taxon>
    </lineage>
</organism>
<dbReference type="EMBL" id="FOFU01000009">
    <property type="protein sequence ID" value="SEQ72612.1"/>
    <property type="molecule type" value="Genomic_DNA"/>
</dbReference>
<accession>A0A1H9IDP3</accession>
<feature type="chain" id="PRO_5010364361" description="SH3 domain-containing protein" evidence="1">
    <location>
        <begin position="20"/>
        <end position="319"/>
    </location>
</feature>
<protein>
    <recommendedName>
        <fullName evidence="4">SH3 domain-containing protein</fullName>
    </recommendedName>
</protein>
<evidence type="ECO:0000313" key="3">
    <source>
        <dbReference type="Proteomes" id="UP000182360"/>
    </source>
</evidence>
<proteinExistence type="predicted"/>
<keyword evidence="3" id="KW-1185">Reference proteome</keyword>
<evidence type="ECO:0000313" key="2">
    <source>
        <dbReference type="EMBL" id="SEQ72612.1"/>
    </source>
</evidence>
<dbReference type="RefSeq" id="WP_074644871.1">
    <property type="nucleotide sequence ID" value="NZ_FOFU01000009.1"/>
</dbReference>
<sequence>MKRTLILVISVLFTLNAFAASSKVVMLRDNGPLRKANDSNGVEWAETVTAGTELELESDEIVIKDLVTSSKTYSDVKFYKVKYNKNTYFVQESDVEICSSASVLQKDALLFTKPTLYSYRNAILERGTLVVIGDSVKQFNNEFTKITFYDTNDGLKRSRYVYSNTISNSDKDVKAVLLLEKGRKTENEDLKKEFLDNAKSMKTSPLISSYISDEIAKIYNISLFSDDSIISIDGFSSYIKTNDGSKVNVRSLPGTAGEVIGQFESVNNPAVFVSMKTDGTEEIDGITDSWYYVSELDSESSEPKFEGIEGWVFGAFLNK</sequence>
<keyword evidence="1" id="KW-0732">Signal</keyword>
<evidence type="ECO:0008006" key="4">
    <source>
        <dbReference type="Google" id="ProtNLM"/>
    </source>
</evidence>
<feature type="signal peptide" evidence="1">
    <location>
        <begin position="1"/>
        <end position="19"/>
    </location>
</feature>
<evidence type="ECO:0000256" key="1">
    <source>
        <dbReference type="SAM" id="SignalP"/>
    </source>
</evidence>
<dbReference type="Proteomes" id="UP000182360">
    <property type="component" value="Unassembled WGS sequence"/>
</dbReference>